<reference evidence="3 4" key="1">
    <citation type="journal article" date="2016" name="Nat. Commun.">
        <title>Thousands of microbial genomes shed light on interconnected biogeochemical processes in an aquifer system.</title>
        <authorList>
            <person name="Anantharaman K."/>
            <person name="Brown C.T."/>
            <person name="Hug L.A."/>
            <person name="Sharon I."/>
            <person name="Castelle C.J."/>
            <person name="Probst A.J."/>
            <person name="Thomas B.C."/>
            <person name="Singh A."/>
            <person name="Wilkins M.J."/>
            <person name="Karaoz U."/>
            <person name="Brodie E.L."/>
            <person name="Williams K.H."/>
            <person name="Hubbard S.S."/>
            <person name="Banfield J.F."/>
        </authorList>
    </citation>
    <scope>NUCLEOTIDE SEQUENCE [LARGE SCALE GENOMIC DNA]</scope>
</reference>
<dbReference type="Pfam" id="PF01408">
    <property type="entry name" value="GFO_IDH_MocA"/>
    <property type="match status" value="1"/>
</dbReference>
<dbReference type="Proteomes" id="UP000179023">
    <property type="component" value="Unassembled WGS sequence"/>
</dbReference>
<dbReference type="InterPro" id="IPR036291">
    <property type="entry name" value="NAD(P)-bd_dom_sf"/>
</dbReference>
<feature type="domain" description="Gfo/Idh/MocA-like oxidoreductase N-terminal" evidence="1">
    <location>
        <begin position="43"/>
        <end position="111"/>
    </location>
</feature>
<dbReference type="PANTHER" id="PTHR43377">
    <property type="entry name" value="BILIVERDIN REDUCTASE A"/>
    <property type="match status" value="1"/>
</dbReference>
<dbReference type="AlphaFoldDB" id="A0A1G2KKF8"/>
<evidence type="ECO:0000259" key="1">
    <source>
        <dbReference type="Pfam" id="PF01408"/>
    </source>
</evidence>
<dbReference type="InterPro" id="IPR000683">
    <property type="entry name" value="Gfo/Idh/MocA-like_OxRdtase_N"/>
</dbReference>
<dbReference type="Gene3D" id="3.30.360.10">
    <property type="entry name" value="Dihydrodipicolinate Reductase, domain 2"/>
    <property type="match status" value="1"/>
</dbReference>
<comment type="caution">
    <text evidence="3">The sequence shown here is derived from an EMBL/GenBank/DDBJ whole genome shotgun (WGS) entry which is preliminary data.</text>
</comment>
<organism evidence="3 4">
    <name type="scientific">Candidatus Sungbacteria bacterium RIFCSPHIGHO2_02_FULL_47_11</name>
    <dbReference type="NCBI Taxonomy" id="1802270"/>
    <lineage>
        <taxon>Bacteria</taxon>
        <taxon>Candidatus Sungiibacteriota</taxon>
    </lineage>
</organism>
<dbReference type="InterPro" id="IPR051450">
    <property type="entry name" value="Gfo/Idh/MocA_Oxidoreductases"/>
</dbReference>
<feature type="domain" description="GFO/IDH/MocA-like oxidoreductase" evidence="2">
    <location>
        <begin position="119"/>
        <end position="223"/>
    </location>
</feature>
<dbReference type="Gene3D" id="3.40.50.720">
    <property type="entry name" value="NAD(P)-binding Rossmann-like Domain"/>
    <property type="match status" value="1"/>
</dbReference>
<dbReference type="InterPro" id="IPR055170">
    <property type="entry name" value="GFO_IDH_MocA-like_dom"/>
</dbReference>
<dbReference type="EMBL" id="MHQI01000030">
    <property type="protein sequence ID" value="OGZ99936.1"/>
    <property type="molecule type" value="Genomic_DNA"/>
</dbReference>
<dbReference type="Pfam" id="PF22725">
    <property type="entry name" value="GFO_IDH_MocA_C3"/>
    <property type="match status" value="1"/>
</dbReference>
<accession>A0A1G2KKF8</accession>
<dbReference type="GO" id="GO:0000166">
    <property type="term" value="F:nucleotide binding"/>
    <property type="evidence" value="ECO:0007669"/>
    <property type="project" value="InterPro"/>
</dbReference>
<evidence type="ECO:0000313" key="4">
    <source>
        <dbReference type="Proteomes" id="UP000179023"/>
    </source>
</evidence>
<sequence>MSIQQRILNFALFGRGKWGNNYYQLLRALDGVSLRDVVTKDSGNLREVLRDPSIHCVVIATPPKTHFRFARAALKAGKHVLVEKPMVLRVRDAKVLAALVKKSGRTFMVGHQYLYNEDVRRIKKRIDSGEMGAIRYMLADHFSSGVRTDVDVLWDAAPHALSMFQYFFNPTKIVSACVEKSSDKGFVSVHLRFDRGPLFCMRAVWRAPEKIRKITIVGKKRSAVLDETLKNRKLKFFNPVSTPLSRTHTPLQNEMEHFIACVRSGKKPLTGVEHGFRIIKFLDKISKYGIH</sequence>
<dbReference type="SUPFAM" id="SSF51735">
    <property type="entry name" value="NAD(P)-binding Rossmann-fold domains"/>
    <property type="match status" value="1"/>
</dbReference>
<gene>
    <name evidence="3" type="ORF">A3C07_02805</name>
</gene>
<name>A0A1G2KKF8_9BACT</name>
<dbReference type="SUPFAM" id="SSF55347">
    <property type="entry name" value="Glyceraldehyde-3-phosphate dehydrogenase-like, C-terminal domain"/>
    <property type="match status" value="1"/>
</dbReference>
<evidence type="ECO:0000313" key="3">
    <source>
        <dbReference type="EMBL" id="OGZ99936.1"/>
    </source>
</evidence>
<dbReference type="STRING" id="1802270.A3C07_02805"/>
<proteinExistence type="predicted"/>
<evidence type="ECO:0000259" key="2">
    <source>
        <dbReference type="Pfam" id="PF22725"/>
    </source>
</evidence>
<protein>
    <submittedName>
        <fullName evidence="3">Uncharacterized protein</fullName>
    </submittedName>
</protein>
<dbReference type="PANTHER" id="PTHR43377:SF6">
    <property type="entry name" value="GFO_IDH_MOCA-LIKE OXIDOREDUCTASE N-TERMINAL DOMAIN-CONTAINING PROTEIN"/>
    <property type="match status" value="1"/>
</dbReference>